<protein>
    <submittedName>
        <fullName evidence="8">Type II secretion system protein F</fullName>
    </submittedName>
</protein>
<dbReference type="Gene3D" id="1.20.81.30">
    <property type="entry name" value="Type II secretion system (T2SS), domain F"/>
    <property type="match status" value="1"/>
</dbReference>
<evidence type="ECO:0000313" key="8">
    <source>
        <dbReference type="EMBL" id="RIX30979.1"/>
    </source>
</evidence>
<evidence type="ECO:0000256" key="6">
    <source>
        <dbReference type="SAM" id="Phobius"/>
    </source>
</evidence>
<accession>A0A3A1U9Q7</accession>
<feature type="domain" description="Type II secretion system protein GspF" evidence="7">
    <location>
        <begin position="116"/>
        <end position="240"/>
    </location>
</feature>
<feature type="transmembrane region" description="Helical" evidence="6">
    <location>
        <begin position="257"/>
        <end position="277"/>
    </location>
</feature>
<evidence type="ECO:0000256" key="3">
    <source>
        <dbReference type="ARBA" id="ARBA00022692"/>
    </source>
</evidence>
<dbReference type="Pfam" id="PF00482">
    <property type="entry name" value="T2SSF"/>
    <property type="match status" value="1"/>
</dbReference>
<dbReference type="Proteomes" id="UP000265742">
    <property type="component" value="Unassembled WGS sequence"/>
</dbReference>
<reference evidence="9" key="1">
    <citation type="submission" date="2018-09" db="EMBL/GenBank/DDBJ databases">
        <authorList>
            <person name="Kim I."/>
        </authorList>
    </citation>
    <scope>NUCLEOTIDE SEQUENCE [LARGE SCALE GENOMIC DNA]</scope>
    <source>
        <strain evidence="9">DD4a</strain>
    </source>
</reference>
<dbReference type="EMBL" id="QXTG01000001">
    <property type="protein sequence ID" value="RIX30979.1"/>
    <property type="molecule type" value="Genomic_DNA"/>
</dbReference>
<organism evidence="8 9">
    <name type="scientific">Amnibacterium setariae</name>
    <dbReference type="NCBI Taxonomy" id="2306585"/>
    <lineage>
        <taxon>Bacteria</taxon>
        <taxon>Bacillati</taxon>
        <taxon>Actinomycetota</taxon>
        <taxon>Actinomycetes</taxon>
        <taxon>Micrococcales</taxon>
        <taxon>Microbacteriaceae</taxon>
        <taxon>Amnibacterium</taxon>
    </lineage>
</organism>
<dbReference type="AlphaFoldDB" id="A0A3A1U9Q7"/>
<evidence type="ECO:0000259" key="7">
    <source>
        <dbReference type="Pfam" id="PF00482"/>
    </source>
</evidence>
<gene>
    <name evidence="8" type="ORF">D1781_06270</name>
</gene>
<dbReference type="InterPro" id="IPR042094">
    <property type="entry name" value="T2SS_GspF_sf"/>
</dbReference>
<sequence length="287" mass="30537">MIPLLGAVGGAGLVLVASPWLWPRTGRVARPSTGIGAAIEDRLDRAGFPRTSPAAFATTSLVLGVAAAALVLAMTGLAAVAVLALLVAAATPWAVAGWRARSRQRAVRMLWPEVVDHLVAAIRAGMPLPDALAALATSGPAPLRSGFQRFEERWRRTGTVGPALDELKRVFADPTADRLIEVLRMAREVGGTELPSVLRDLAAHLRQDLALRAEVEARQGWVVSAGRLGVAAPWIVLALLCTRPEAARAYATPQGTLLLLAAAVVTLVAYRVMLAIGRLPEDRRWFR</sequence>
<dbReference type="PANTHER" id="PTHR35007">
    <property type="entry name" value="INTEGRAL MEMBRANE PROTEIN-RELATED"/>
    <property type="match status" value="1"/>
</dbReference>
<keyword evidence="2" id="KW-1003">Cell membrane</keyword>
<dbReference type="InterPro" id="IPR018076">
    <property type="entry name" value="T2SS_GspF_dom"/>
</dbReference>
<evidence type="ECO:0000256" key="5">
    <source>
        <dbReference type="ARBA" id="ARBA00023136"/>
    </source>
</evidence>
<keyword evidence="9" id="KW-1185">Reference proteome</keyword>
<feature type="transmembrane region" description="Helical" evidence="6">
    <location>
        <begin position="62"/>
        <end position="95"/>
    </location>
</feature>
<evidence type="ECO:0000256" key="4">
    <source>
        <dbReference type="ARBA" id="ARBA00022989"/>
    </source>
</evidence>
<keyword evidence="3 6" id="KW-0812">Transmembrane</keyword>
<dbReference type="RefSeq" id="WP_119481341.1">
    <property type="nucleotide sequence ID" value="NZ_QXTG01000001.1"/>
</dbReference>
<dbReference type="PANTHER" id="PTHR35007:SF1">
    <property type="entry name" value="PILUS ASSEMBLY PROTEIN"/>
    <property type="match status" value="1"/>
</dbReference>
<keyword evidence="4 6" id="KW-1133">Transmembrane helix</keyword>
<keyword evidence="5 6" id="KW-0472">Membrane</keyword>
<evidence type="ECO:0000313" key="9">
    <source>
        <dbReference type="Proteomes" id="UP000265742"/>
    </source>
</evidence>
<evidence type="ECO:0000256" key="1">
    <source>
        <dbReference type="ARBA" id="ARBA00004651"/>
    </source>
</evidence>
<feature type="transmembrane region" description="Helical" evidence="6">
    <location>
        <begin position="220"/>
        <end position="237"/>
    </location>
</feature>
<dbReference type="OrthoDB" id="3217742at2"/>
<comment type="subcellular location">
    <subcellularLocation>
        <location evidence="1">Cell membrane</location>
        <topology evidence="1">Multi-pass membrane protein</topology>
    </subcellularLocation>
</comment>
<dbReference type="GO" id="GO:0005886">
    <property type="term" value="C:plasma membrane"/>
    <property type="evidence" value="ECO:0007669"/>
    <property type="project" value="UniProtKB-SubCell"/>
</dbReference>
<evidence type="ECO:0000256" key="2">
    <source>
        <dbReference type="ARBA" id="ARBA00022475"/>
    </source>
</evidence>
<comment type="caution">
    <text evidence="8">The sequence shown here is derived from an EMBL/GenBank/DDBJ whole genome shotgun (WGS) entry which is preliminary data.</text>
</comment>
<proteinExistence type="predicted"/>
<name>A0A3A1U9Q7_9MICO</name>